<feature type="region of interest" description="Disordered" evidence="1">
    <location>
        <begin position="33"/>
        <end position="125"/>
    </location>
</feature>
<evidence type="ECO:0000256" key="1">
    <source>
        <dbReference type="SAM" id="MobiDB-lite"/>
    </source>
</evidence>
<dbReference type="EMBL" id="VSRR010022835">
    <property type="protein sequence ID" value="MPC65027.1"/>
    <property type="molecule type" value="Genomic_DNA"/>
</dbReference>
<evidence type="ECO:0000313" key="2">
    <source>
        <dbReference type="EMBL" id="MPC65027.1"/>
    </source>
</evidence>
<dbReference type="Proteomes" id="UP000324222">
    <property type="component" value="Unassembled WGS sequence"/>
</dbReference>
<proteinExistence type="predicted"/>
<comment type="caution">
    <text evidence="2">The sequence shown here is derived from an EMBL/GenBank/DDBJ whole genome shotgun (WGS) entry which is preliminary data.</text>
</comment>
<name>A0A5B7H6S8_PORTR</name>
<accession>A0A5B7H6S8</accession>
<reference evidence="2 3" key="1">
    <citation type="submission" date="2019-05" db="EMBL/GenBank/DDBJ databases">
        <title>Another draft genome of Portunus trituberculatus and its Hox gene families provides insights of decapod evolution.</title>
        <authorList>
            <person name="Jeong J.-H."/>
            <person name="Song I."/>
            <person name="Kim S."/>
            <person name="Choi T."/>
            <person name="Kim D."/>
            <person name="Ryu S."/>
            <person name="Kim W."/>
        </authorList>
    </citation>
    <scope>NUCLEOTIDE SEQUENCE [LARGE SCALE GENOMIC DNA]</scope>
    <source>
        <tissue evidence="2">Muscle</tissue>
    </source>
</reference>
<dbReference type="OrthoDB" id="9946013at2759"/>
<evidence type="ECO:0000313" key="3">
    <source>
        <dbReference type="Proteomes" id="UP000324222"/>
    </source>
</evidence>
<feature type="compositionally biased region" description="Polar residues" evidence="1">
    <location>
        <begin position="49"/>
        <end position="62"/>
    </location>
</feature>
<feature type="compositionally biased region" description="Basic and acidic residues" evidence="1">
    <location>
        <begin position="109"/>
        <end position="122"/>
    </location>
</feature>
<keyword evidence="3" id="KW-1185">Reference proteome</keyword>
<feature type="compositionally biased region" description="Basic and acidic residues" evidence="1">
    <location>
        <begin position="76"/>
        <end position="88"/>
    </location>
</feature>
<sequence length="174" mass="19782">MSHGCLPFLPWQSTLVLTRGQGVTRYMWSVRSTGSQPSVTGQHRHSSERQVQPYSPERNTTTPRRRLSGSETLSDEAQRNSHVSSKDERKRRKKCCILKPRRLARQKSKKEDRGSPENDNDGRFCSAGSSFVNEKYVRDLPQKISIVSKGALGHLITEVIEEETSSDAERERVL</sequence>
<feature type="compositionally biased region" description="Basic residues" evidence="1">
    <location>
        <begin position="89"/>
        <end position="108"/>
    </location>
</feature>
<dbReference type="AlphaFoldDB" id="A0A5B7H6S8"/>
<protein>
    <submittedName>
        <fullName evidence="2">Uncharacterized protein</fullName>
    </submittedName>
</protein>
<gene>
    <name evidence="2" type="ORF">E2C01_059151</name>
</gene>
<organism evidence="2 3">
    <name type="scientific">Portunus trituberculatus</name>
    <name type="common">Swimming crab</name>
    <name type="synonym">Neptunus trituberculatus</name>
    <dbReference type="NCBI Taxonomy" id="210409"/>
    <lineage>
        <taxon>Eukaryota</taxon>
        <taxon>Metazoa</taxon>
        <taxon>Ecdysozoa</taxon>
        <taxon>Arthropoda</taxon>
        <taxon>Crustacea</taxon>
        <taxon>Multicrustacea</taxon>
        <taxon>Malacostraca</taxon>
        <taxon>Eumalacostraca</taxon>
        <taxon>Eucarida</taxon>
        <taxon>Decapoda</taxon>
        <taxon>Pleocyemata</taxon>
        <taxon>Brachyura</taxon>
        <taxon>Eubrachyura</taxon>
        <taxon>Portunoidea</taxon>
        <taxon>Portunidae</taxon>
        <taxon>Portuninae</taxon>
        <taxon>Portunus</taxon>
    </lineage>
</organism>